<feature type="domain" description="Methyltransferase" evidence="3">
    <location>
        <begin position="48"/>
        <end position="138"/>
    </location>
</feature>
<dbReference type="Gene3D" id="3.40.50.150">
    <property type="entry name" value="Vaccinia Virus protein VP39"/>
    <property type="match status" value="1"/>
</dbReference>
<dbReference type="InterPro" id="IPR029063">
    <property type="entry name" value="SAM-dependent_MTases_sf"/>
</dbReference>
<keyword evidence="2" id="KW-0808">Transferase</keyword>
<reference evidence="4 5" key="1">
    <citation type="journal article" date="2016" name="Nat. Commun.">
        <title>Thousands of microbial genomes shed light on interconnected biogeochemical processes in an aquifer system.</title>
        <authorList>
            <person name="Anantharaman K."/>
            <person name="Brown C.T."/>
            <person name="Hug L.A."/>
            <person name="Sharon I."/>
            <person name="Castelle C.J."/>
            <person name="Probst A.J."/>
            <person name="Thomas B.C."/>
            <person name="Singh A."/>
            <person name="Wilkins M.J."/>
            <person name="Karaoz U."/>
            <person name="Brodie E.L."/>
            <person name="Williams K.H."/>
            <person name="Hubbard S.S."/>
            <person name="Banfield J.F."/>
        </authorList>
    </citation>
    <scope>NUCLEOTIDE SEQUENCE [LARGE SCALE GENOMIC DNA]</scope>
</reference>
<evidence type="ECO:0000256" key="1">
    <source>
        <dbReference type="ARBA" id="ARBA00022603"/>
    </source>
</evidence>
<gene>
    <name evidence="4" type="ORF">A2890_00940</name>
</gene>
<comment type="caution">
    <text evidence="4">The sequence shown here is derived from an EMBL/GenBank/DDBJ whole genome shotgun (WGS) entry which is preliminary data.</text>
</comment>
<dbReference type="EMBL" id="MEVL01000040">
    <property type="protein sequence ID" value="OGC59526.1"/>
    <property type="molecule type" value="Genomic_DNA"/>
</dbReference>
<accession>A0A1F4VQP5</accession>
<dbReference type="SUPFAM" id="SSF53335">
    <property type="entry name" value="S-adenosyl-L-methionine-dependent methyltransferases"/>
    <property type="match status" value="1"/>
</dbReference>
<evidence type="ECO:0000259" key="3">
    <source>
        <dbReference type="Pfam" id="PF13649"/>
    </source>
</evidence>
<dbReference type="STRING" id="1802628.A2890_00940"/>
<dbReference type="Pfam" id="PF13649">
    <property type="entry name" value="Methyltransf_25"/>
    <property type="match status" value="1"/>
</dbReference>
<dbReference type="CDD" id="cd02440">
    <property type="entry name" value="AdoMet_MTases"/>
    <property type="match status" value="1"/>
</dbReference>
<name>A0A1F4VQP5_UNCKA</name>
<organism evidence="4 5">
    <name type="scientific">candidate division WWE3 bacterium RIFCSPLOWO2_01_FULL_53_14</name>
    <dbReference type="NCBI Taxonomy" id="1802628"/>
    <lineage>
        <taxon>Bacteria</taxon>
        <taxon>Katanobacteria</taxon>
    </lineage>
</organism>
<protein>
    <recommendedName>
        <fullName evidence="3">Methyltransferase domain-containing protein</fullName>
    </recommendedName>
</protein>
<sequence length="202" mass="22221">MRSVSDPVAETIRRYDSFAEDYADRWLNPEAMAAQHEFFAINLPGPQVLDVGCGPGRDAKFFAAMGCRVTGVDLSSAFLDIAHSLVPPANFAQMDMRQLAFPDQTFHGVWACASLLHIPHGQGLSTMKELARVTLPGGLLYVSVKDGEGQGFDERGIFYAYYHLEEMGRLAEVSGFEVLRLAEVPSHTGHAVFIDLFARRVG</sequence>
<dbReference type="PANTHER" id="PTHR43861:SF1">
    <property type="entry name" value="TRANS-ACONITATE 2-METHYLTRANSFERASE"/>
    <property type="match status" value="1"/>
</dbReference>
<dbReference type="PANTHER" id="PTHR43861">
    <property type="entry name" value="TRANS-ACONITATE 2-METHYLTRANSFERASE-RELATED"/>
    <property type="match status" value="1"/>
</dbReference>
<evidence type="ECO:0000313" key="5">
    <source>
        <dbReference type="Proteomes" id="UP000176967"/>
    </source>
</evidence>
<proteinExistence type="predicted"/>
<dbReference type="AlphaFoldDB" id="A0A1F4VQP5"/>
<dbReference type="Proteomes" id="UP000176967">
    <property type="component" value="Unassembled WGS sequence"/>
</dbReference>
<keyword evidence="1" id="KW-0489">Methyltransferase</keyword>
<evidence type="ECO:0000256" key="2">
    <source>
        <dbReference type="ARBA" id="ARBA00022679"/>
    </source>
</evidence>
<dbReference type="GO" id="GO:0032259">
    <property type="term" value="P:methylation"/>
    <property type="evidence" value="ECO:0007669"/>
    <property type="project" value="UniProtKB-KW"/>
</dbReference>
<evidence type="ECO:0000313" key="4">
    <source>
        <dbReference type="EMBL" id="OGC59526.1"/>
    </source>
</evidence>
<dbReference type="GO" id="GO:0008168">
    <property type="term" value="F:methyltransferase activity"/>
    <property type="evidence" value="ECO:0007669"/>
    <property type="project" value="UniProtKB-KW"/>
</dbReference>
<dbReference type="InterPro" id="IPR041698">
    <property type="entry name" value="Methyltransf_25"/>
</dbReference>